<reference evidence="1 2" key="1">
    <citation type="submission" date="2020-08" db="EMBL/GenBank/DDBJ databases">
        <authorList>
            <person name="Koutsovoulos G."/>
            <person name="Danchin GJ E."/>
        </authorList>
    </citation>
    <scope>NUCLEOTIDE SEQUENCE [LARGE SCALE GENOMIC DNA]</scope>
</reference>
<accession>A0A6V7UN75</accession>
<sequence length="81" mass="9782">MLLFKFPEFRQLINQRGSKSQIIQLLEFNFDDIRSILLSTNDPMLVFIKIDVFSTRKVYTFLVNLSRFYKNLKELRKTGRF</sequence>
<protein>
    <submittedName>
        <fullName evidence="1">Uncharacterized protein</fullName>
    </submittedName>
</protein>
<gene>
    <name evidence="1" type="ORF">MENT_LOCUS14627</name>
</gene>
<proteinExistence type="predicted"/>
<evidence type="ECO:0000313" key="2">
    <source>
        <dbReference type="Proteomes" id="UP000580250"/>
    </source>
</evidence>
<evidence type="ECO:0000313" key="1">
    <source>
        <dbReference type="EMBL" id="CAD2161094.1"/>
    </source>
</evidence>
<dbReference type="EMBL" id="CAJEWN010000083">
    <property type="protein sequence ID" value="CAD2161094.1"/>
    <property type="molecule type" value="Genomic_DNA"/>
</dbReference>
<dbReference type="Proteomes" id="UP000580250">
    <property type="component" value="Unassembled WGS sequence"/>
</dbReference>
<comment type="caution">
    <text evidence="1">The sequence shown here is derived from an EMBL/GenBank/DDBJ whole genome shotgun (WGS) entry which is preliminary data.</text>
</comment>
<dbReference type="AlphaFoldDB" id="A0A6V7UN75"/>
<name>A0A6V7UN75_MELEN</name>
<organism evidence="1 2">
    <name type="scientific">Meloidogyne enterolobii</name>
    <name type="common">Root-knot nematode worm</name>
    <name type="synonym">Meloidogyne mayaguensis</name>
    <dbReference type="NCBI Taxonomy" id="390850"/>
    <lineage>
        <taxon>Eukaryota</taxon>
        <taxon>Metazoa</taxon>
        <taxon>Ecdysozoa</taxon>
        <taxon>Nematoda</taxon>
        <taxon>Chromadorea</taxon>
        <taxon>Rhabditida</taxon>
        <taxon>Tylenchina</taxon>
        <taxon>Tylenchomorpha</taxon>
        <taxon>Tylenchoidea</taxon>
        <taxon>Meloidogynidae</taxon>
        <taxon>Meloidogyninae</taxon>
        <taxon>Meloidogyne</taxon>
    </lineage>
</organism>